<organism evidence="2 3">
    <name type="scientific">Abeliophyllum distichum</name>
    <dbReference type="NCBI Taxonomy" id="126358"/>
    <lineage>
        <taxon>Eukaryota</taxon>
        <taxon>Viridiplantae</taxon>
        <taxon>Streptophyta</taxon>
        <taxon>Embryophyta</taxon>
        <taxon>Tracheophyta</taxon>
        <taxon>Spermatophyta</taxon>
        <taxon>Magnoliopsida</taxon>
        <taxon>eudicotyledons</taxon>
        <taxon>Gunneridae</taxon>
        <taxon>Pentapetalae</taxon>
        <taxon>asterids</taxon>
        <taxon>lamiids</taxon>
        <taxon>Lamiales</taxon>
        <taxon>Oleaceae</taxon>
        <taxon>Forsythieae</taxon>
        <taxon>Abeliophyllum</taxon>
    </lineage>
</organism>
<feature type="domain" description="MCAfunc" evidence="1">
    <location>
        <begin position="22"/>
        <end position="152"/>
    </location>
</feature>
<keyword evidence="2" id="KW-0808">Transferase</keyword>
<reference evidence="3" key="1">
    <citation type="submission" date="2024-07" db="EMBL/GenBank/DDBJ databases">
        <title>Two chromosome-level genome assemblies of Korean endemic species Abeliophyllum distichum and Forsythia ovata (Oleaceae).</title>
        <authorList>
            <person name="Jang H."/>
        </authorList>
    </citation>
    <scope>NUCLEOTIDE SEQUENCE [LARGE SCALE GENOMIC DNA]</scope>
</reference>
<name>A0ABD1T1R6_9LAMI</name>
<keyword evidence="3" id="KW-1185">Reference proteome</keyword>
<dbReference type="PANTHER" id="PTHR45958">
    <property type="entry name" value="RING-TYPE E3 UBIQUITIN TRANSFERASE"/>
    <property type="match status" value="1"/>
</dbReference>
<protein>
    <submittedName>
        <fullName evidence="2">RING-type E3 ubiquitin transferase</fullName>
    </submittedName>
</protein>
<gene>
    <name evidence="2" type="ORF">Adt_22270</name>
</gene>
<dbReference type="Pfam" id="PF19584">
    <property type="entry name" value="MCAfunc"/>
    <property type="match status" value="1"/>
</dbReference>
<dbReference type="InterPro" id="IPR059179">
    <property type="entry name" value="MLKL-like_MCAfunc"/>
</dbReference>
<dbReference type="Gene3D" id="1.20.930.20">
    <property type="entry name" value="Adaptor protein Cbl, N-terminal domain"/>
    <property type="match status" value="1"/>
</dbReference>
<dbReference type="InterPro" id="IPR052608">
    <property type="entry name" value="U-box_domain_protein"/>
</dbReference>
<accession>A0ABD1T1R6</accession>
<dbReference type="CDD" id="cd21037">
    <property type="entry name" value="MLKL_NTD"/>
    <property type="match status" value="1"/>
</dbReference>
<comment type="caution">
    <text evidence="2">The sequence shown here is derived from an EMBL/GenBank/DDBJ whole genome shotgun (WGS) entry which is preliminary data.</text>
</comment>
<dbReference type="InterPro" id="IPR045766">
    <property type="entry name" value="MCAfunc"/>
</dbReference>
<proteinExistence type="predicted"/>
<dbReference type="AlphaFoldDB" id="A0ABD1T1R6"/>
<dbReference type="EMBL" id="JBFOLK010000006">
    <property type="protein sequence ID" value="KAL2506649.1"/>
    <property type="molecule type" value="Genomic_DNA"/>
</dbReference>
<evidence type="ECO:0000313" key="2">
    <source>
        <dbReference type="EMBL" id="KAL2506649.1"/>
    </source>
</evidence>
<sequence>MAELIPIGTILAVLSNQIIKTAQAANGVVFEKESFKVLEKHLLDIEPVLKELQLQQLNDSPVARQALESLENDVKKANNLVEKYKDRARFYLLVKCRHIVKEIQDVTRDIGKSLAALSLVNVEVLSGISDQVNRLQTEMQRAEFEASHSQLQIVDKLYQGLSDQTYDKEFANDMLKEIARAVGVPVEPKEISRELENFKREKEEAANRKERAEVLFLEQVIELLSQADAARDYEEVRNQYFQRLEVIGRYDSREEIYPTI</sequence>
<dbReference type="InterPro" id="IPR036537">
    <property type="entry name" value="Adaptor_Cbl_N_dom_sf"/>
</dbReference>
<evidence type="ECO:0000259" key="1">
    <source>
        <dbReference type="Pfam" id="PF19584"/>
    </source>
</evidence>
<evidence type="ECO:0000313" key="3">
    <source>
        <dbReference type="Proteomes" id="UP001604336"/>
    </source>
</evidence>
<dbReference type="PANTHER" id="PTHR45958:SF15">
    <property type="entry name" value="RING-TYPE E3 UBIQUITIN TRANSFERASE"/>
    <property type="match status" value="1"/>
</dbReference>
<dbReference type="Proteomes" id="UP001604336">
    <property type="component" value="Unassembled WGS sequence"/>
</dbReference>
<dbReference type="GO" id="GO:0016740">
    <property type="term" value="F:transferase activity"/>
    <property type="evidence" value="ECO:0007669"/>
    <property type="project" value="UniProtKB-KW"/>
</dbReference>